<reference evidence="4 5" key="1">
    <citation type="journal article" date="2018" name="Nat. Ecol. Evol.">
        <title>Shark genomes provide insights into elasmobranch evolution and the origin of vertebrates.</title>
        <authorList>
            <person name="Hara Y"/>
            <person name="Yamaguchi K"/>
            <person name="Onimaru K"/>
            <person name="Kadota M"/>
            <person name="Koyanagi M"/>
            <person name="Keeley SD"/>
            <person name="Tatsumi K"/>
            <person name="Tanaka K"/>
            <person name="Motone F"/>
            <person name="Kageyama Y"/>
            <person name="Nozu R"/>
            <person name="Adachi N"/>
            <person name="Nishimura O"/>
            <person name="Nakagawa R"/>
            <person name="Tanegashima C"/>
            <person name="Kiyatake I"/>
            <person name="Matsumoto R"/>
            <person name="Murakumo K"/>
            <person name="Nishida K"/>
            <person name="Terakita A"/>
            <person name="Kuratani S"/>
            <person name="Sato K"/>
            <person name="Hyodo S Kuraku.S."/>
        </authorList>
    </citation>
    <scope>NUCLEOTIDE SEQUENCE [LARGE SCALE GENOMIC DNA]</scope>
</reference>
<dbReference type="PRINTS" id="PR01976">
    <property type="entry name" value="IGFBPFAMILY"/>
</dbReference>
<evidence type="ECO:0000256" key="2">
    <source>
        <dbReference type="SAM" id="MobiDB-lite"/>
    </source>
</evidence>
<evidence type="ECO:0000313" key="4">
    <source>
        <dbReference type="EMBL" id="GCC16358.1"/>
    </source>
</evidence>
<dbReference type="InterPro" id="IPR000716">
    <property type="entry name" value="Thyroglobulin_1"/>
</dbReference>
<dbReference type="CDD" id="cd00191">
    <property type="entry name" value="TY"/>
    <property type="match status" value="1"/>
</dbReference>
<dbReference type="OrthoDB" id="6068400at2759"/>
<gene>
    <name evidence="4" type="ORF">chiPu_0021849</name>
</gene>
<feature type="compositionally biased region" description="Basic and acidic residues" evidence="2">
    <location>
        <begin position="59"/>
        <end position="72"/>
    </location>
</feature>
<evidence type="ECO:0000259" key="3">
    <source>
        <dbReference type="Pfam" id="PF00086"/>
    </source>
</evidence>
<feature type="domain" description="Thyroglobulin type-1" evidence="3">
    <location>
        <begin position="77"/>
        <end position="114"/>
    </location>
</feature>
<proteinExistence type="predicted"/>
<dbReference type="InterPro" id="IPR022321">
    <property type="entry name" value="IGFBP_1-6_chordata"/>
</dbReference>
<dbReference type="GO" id="GO:0031994">
    <property type="term" value="F:insulin-like growth factor I binding"/>
    <property type="evidence" value="ECO:0007669"/>
    <property type="project" value="TreeGrafter"/>
</dbReference>
<evidence type="ECO:0000313" key="5">
    <source>
        <dbReference type="Proteomes" id="UP000287033"/>
    </source>
</evidence>
<feature type="non-terminal residue" evidence="4">
    <location>
        <position position="115"/>
    </location>
</feature>
<keyword evidence="5" id="KW-1185">Reference proteome</keyword>
<dbReference type="Gene3D" id="4.10.800.10">
    <property type="entry name" value="Thyroglobulin type-1"/>
    <property type="match status" value="1"/>
</dbReference>
<comment type="caution">
    <text evidence="4">The sequence shown here is derived from an EMBL/GenBank/DDBJ whole genome shotgun (WGS) entry which is preliminary data.</text>
</comment>
<dbReference type="PANTHER" id="PTHR11551:SF4">
    <property type="entry name" value="INSULIN-LIKE GROWTH FACTOR-BINDING PROTEIN 5"/>
    <property type="match status" value="1"/>
</dbReference>
<dbReference type="STRING" id="137246.A0A401RDZ0"/>
<dbReference type="InterPro" id="IPR036857">
    <property type="entry name" value="Thyroglobulin_1_sf"/>
</dbReference>
<dbReference type="GO" id="GO:0031995">
    <property type="term" value="F:insulin-like growth factor II binding"/>
    <property type="evidence" value="ECO:0007669"/>
    <property type="project" value="TreeGrafter"/>
</dbReference>
<name>A0A401RDZ0_CHIPU</name>
<dbReference type="Proteomes" id="UP000287033">
    <property type="component" value="Unassembled WGS sequence"/>
</dbReference>
<evidence type="ECO:0000256" key="1">
    <source>
        <dbReference type="ARBA" id="ARBA00023157"/>
    </source>
</evidence>
<accession>A0A401RDZ0</accession>
<dbReference type="OMA" id="HEVYIPN"/>
<dbReference type="GO" id="GO:0043567">
    <property type="term" value="P:regulation of insulin-like growth factor receptor signaling pathway"/>
    <property type="evidence" value="ECO:0007669"/>
    <property type="project" value="TreeGrafter"/>
</dbReference>
<feature type="region of interest" description="Disordered" evidence="2">
    <location>
        <begin position="1"/>
        <end position="77"/>
    </location>
</feature>
<dbReference type="SUPFAM" id="SSF57610">
    <property type="entry name" value="Thyroglobulin type-1 domain"/>
    <property type="match status" value="1"/>
</dbReference>
<feature type="compositionally biased region" description="Polar residues" evidence="2">
    <location>
        <begin position="1"/>
        <end position="12"/>
    </location>
</feature>
<dbReference type="GO" id="GO:0001968">
    <property type="term" value="F:fibronectin binding"/>
    <property type="evidence" value="ECO:0007669"/>
    <property type="project" value="TreeGrafter"/>
</dbReference>
<dbReference type="EMBL" id="BEZZ01005031">
    <property type="protein sequence ID" value="GCC16358.1"/>
    <property type="molecule type" value="Genomic_DNA"/>
</dbReference>
<dbReference type="PANTHER" id="PTHR11551">
    <property type="entry name" value="INSULIN-LIKE GROWTH FACTOR BINDING PROTEIN"/>
    <property type="match status" value="1"/>
</dbReference>
<feature type="non-terminal residue" evidence="4">
    <location>
        <position position="1"/>
    </location>
</feature>
<sequence length="115" mass="13253">KEPPETEQSISLDTAEEGYSSNPVPKKHSRLSNHKVEALNKDRKKRLHISKIISSSENTSHDRRLPGHKQESELGPCRRQMQVVLQNLKKAAYLSPHEVYIPNCDRKGLYKRKQV</sequence>
<protein>
    <recommendedName>
        <fullName evidence="3">Thyroglobulin type-1 domain-containing protein</fullName>
    </recommendedName>
</protein>
<keyword evidence="1" id="KW-1015">Disulfide bond</keyword>
<dbReference type="Pfam" id="PF00086">
    <property type="entry name" value="Thyroglobulin_1"/>
    <property type="match status" value="1"/>
</dbReference>
<organism evidence="4 5">
    <name type="scientific">Chiloscyllium punctatum</name>
    <name type="common">Brownbanded bambooshark</name>
    <name type="synonym">Hemiscyllium punctatum</name>
    <dbReference type="NCBI Taxonomy" id="137246"/>
    <lineage>
        <taxon>Eukaryota</taxon>
        <taxon>Metazoa</taxon>
        <taxon>Chordata</taxon>
        <taxon>Craniata</taxon>
        <taxon>Vertebrata</taxon>
        <taxon>Chondrichthyes</taxon>
        <taxon>Elasmobranchii</taxon>
        <taxon>Galeomorphii</taxon>
        <taxon>Galeoidea</taxon>
        <taxon>Orectolobiformes</taxon>
        <taxon>Hemiscylliidae</taxon>
        <taxon>Chiloscyllium</taxon>
    </lineage>
</organism>
<dbReference type="AlphaFoldDB" id="A0A401RDZ0"/>
<dbReference type="GO" id="GO:0005615">
    <property type="term" value="C:extracellular space"/>
    <property type="evidence" value="ECO:0007669"/>
    <property type="project" value="TreeGrafter"/>
</dbReference>